<evidence type="ECO:0008006" key="4">
    <source>
        <dbReference type="Google" id="ProtNLM"/>
    </source>
</evidence>
<keyword evidence="1" id="KW-0472">Membrane</keyword>
<proteinExistence type="predicted"/>
<organism evidence="2 3">
    <name type="scientific">Salicibibacter cibarius</name>
    <dbReference type="NCBI Taxonomy" id="2743000"/>
    <lineage>
        <taxon>Bacteria</taxon>
        <taxon>Bacillati</taxon>
        <taxon>Bacillota</taxon>
        <taxon>Bacilli</taxon>
        <taxon>Bacillales</taxon>
        <taxon>Bacillaceae</taxon>
        <taxon>Salicibibacter</taxon>
    </lineage>
</organism>
<dbReference type="Proteomes" id="UP000595823">
    <property type="component" value="Chromosome"/>
</dbReference>
<keyword evidence="1" id="KW-1133">Transmembrane helix</keyword>
<sequence>MSFGKKLIPFYVAIALIALILYLIYKPSPEGTYEHYDEAKAAFMADSDLIGQQIVGEFAEDNNLFIVFKDDPASQEPHYAFACFSKKQNDEVVWHGSSNYFYGGGESTAIKSPCFDEEE</sequence>
<gene>
    <name evidence="2" type="ORF">HUG15_19855</name>
</gene>
<dbReference type="RefSeq" id="WP_200125111.1">
    <property type="nucleotide sequence ID" value="NZ_CP054705.1"/>
</dbReference>
<evidence type="ECO:0000313" key="3">
    <source>
        <dbReference type="Proteomes" id="UP000595823"/>
    </source>
</evidence>
<protein>
    <recommendedName>
        <fullName evidence="4">DUF3139 domain-containing protein</fullName>
    </recommendedName>
</protein>
<evidence type="ECO:0000313" key="2">
    <source>
        <dbReference type="EMBL" id="QQK77615.1"/>
    </source>
</evidence>
<keyword evidence="1" id="KW-0812">Transmembrane</keyword>
<dbReference type="EMBL" id="CP054705">
    <property type="protein sequence ID" value="QQK77615.1"/>
    <property type="molecule type" value="Genomic_DNA"/>
</dbReference>
<feature type="transmembrane region" description="Helical" evidence="1">
    <location>
        <begin position="7"/>
        <end position="25"/>
    </location>
</feature>
<keyword evidence="3" id="KW-1185">Reference proteome</keyword>
<reference evidence="2 3" key="1">
    <citation type="submission" date="2020-06" db="EMBL/GenBank/DDBJ databases">
        <title>Genomic analysis of Salicibibacter sp. NKC5-3.</title>
        <authorList>
            <person name="Oh Y.J."/>
        </authorList>
    </citation>
    <scope>NUCLEOTIDE SEQUENCE [LARGE SCALE GENOMIC DNA]</scope>
    <source>
        <strain evidence="2 3">NKC5-3</strain>
    </source>
</reference>
<name>A0A7T7CD51_9BACI</name>
<accession>A0A7T7CD51</accession>
<evidence type="ECO:0000256" key="1">
    <source>
        <dbReference type="SAM" id="Phobius"/>
    </source>
</evidence>
<dbReference type="KEGG" id="scia:HUG15_19855"/>
<dbReference type="AlphaFoldDB" id="A0A7T7CD51"/>